<proteinExistence type="predicted"/>
<dbReference type="PATRIC" id="fig|1300347.3.peg.174"/>
<dbReference type="NCBIfam" id="NF033748">
    <property type="entry name" value="class_F_sortase"/>
    <property type="match status" value="1"/>
</dbReference>
<dbReference type="EMBL" id="CP015079">
    <property type="protein sequence ID" value="ANH36625.1"/>
    <property type="molecule type" value="Genomic_DNA"/>
</dbReference>
<dbReference type="Pfam" id="PF04203">
    <property type="entry name" value="Sortase"/>
    <property type="match status" value="1"/>
</dbReference>
<dbReference type="Gene3D" id="2.40.260.10">
    <property type="entry name" value="Sortase"/>
    <property type="match status" value="1"/>
</dbReference>
<accession>A0A1A9GGL6</accession>
<dbReference type="SUPFAM" id="SSF63817">
    <property type="entry name" value="Sortase"/>
    <property type="match status" value="1"/>
</dbReference>
<dbReference type="Proteomes" id="UP000077868">
    <property type="component" value="Chromosome"/>
</dbReference>
<dbReference type="InterPro" id="IPR005754">
    <property type="entry name" value="Sortase"/>
</dbReference>
<dbReference type="InterPro" id="IPR042001">
    <property type="entry name" value="Sortase_F"/>
</dbReference>
<gene>
    <name evidence="2" type="ORF">I601_0171</name>
</gene>
<evidence type="ECO:0000313" key="2">
    <source>
        <dbReference type="EMBL" id="ANH36625.1"/>
    </source>
</evidence>
<reference evidence="2 3" key="1">
    <citation type="submission" date="2016-03" db="EMBL/GenBank/DDBJ databases">
        <title>Complete genome sequence of a soil Actinobacterium, Nocardioides dokdonensis FR1436.</title>
        <authorList>
            <person name="Kwon S.-K."/>
            <person name="Kim K."/>
            <person name="Kim J.F."/>
        </authorList>
    </citation>
    <scope>NUCLEOTIDE SEQUENCE [LARGE SCALE GENOMIC DNA]</scope>
    <source>
        <strain evidence="2 3">FR1436</strain>
    </source>
</reference>
<sequence length="202" mass="20983">MVLVLVAAGCLLRWADGSPVVPASTAASTVAPTLDPTLDPTPAATVTPVQATVPRPVRLDIPAISVSTSLERLGLQADGTVEVPRIADNAGWFQLGTPPGGAGSSVILGHVDSTDGPAVFAGLKDLRAGHEVRVGRTDGSTVTFRVVSVETYPNAEFPADEVYGRLDGRRLNLVTCGGAYDSSKGGYQSNVVVYTRQLDVTR</sequence>
<name>A0A1A9GGL6_9ACTN</name>
<evidence type="ECO:0000313" key="3">
    <source>
        <dbReference type="Proteomes" id="UP000077868"/>
    </source>
</evidence>
<dbReference type="KEGG" id="ndk:I601_0171"/>
<dbReference type="AlphaFoldDB" id="A0A1A9GGL6"/>
<keyword evidence="3" id="KW-1185">Reference proteome</keyword>
<keyword evidence="1" id="KW-0378">Hydrolase</keyword>
<dbReference type="GO" id="GO:0016787">
    <property type="term" value="F:hydrolase activity"/>
    <property type="evidence" value="ECO:0007669"/>
    <property type="project" value="UniProtKB-KW"/>
</dbReference>
<dbReference type="InterPro" id="IPR023365">
    <property type="entry name" value="Sortase_dom-sf"/>
</dbReference>
<protein>
    <submittedName>
        <fullName evidence="2">Sortase family protein</fullName>
    </submittedName>
</protein>
<dbReference type="CDD" id="cd05829">
    <property type="entry name" value="Sortase_F"/>
    <property type="match status" value="1"/>
</dbReference>
<organism evidence="2 3">
    <name type="scientific">Nocardioides dokdonensis FR1436</name>
    <dbReference type="NCBI Taxonomy" id="1300347"/>
    <lineage>
        <taxon>Bacteria</taxon>
        <taxon>Bacillati</taxon>
        <taxon>Actinomycetota</taxon>
        <taxon>Actinomycetes</taxon>
        <taxon>Propionibacteriales</taxon>
        <taxon>Nocardioidaceae</taxon>
        <taxon>Nocardioides</taxon>
    </lineage>
</organism>
<dbReference type="STRING" id="1300347.I601_0171"/>
<evidence type="ECO:0000256" key="1">
    <source>
        <dbReference type="ARBA" id="ARBA00022801"/>
    </source>
</evidence>